<reference evidence="2" key="1">
    <citation type="submission" date="2025-08" db="UniProtKB">
        <authorList>
            <consortium name="RefSeq"/>
        </authorList>
    </citation>
    <scope>IDENTIFICATION</scope>
    <source>
        <tissue evidence="2">Leaf</tissue>
    </source>
</reference>
<organism evidence="1 2">
    <name type="scientific">Rhodamnia argentea</name>
    <dbReference type="NCBI Taxonomy" id="178133"/>
    <lineage>
        <taxon>Eukaryota</taxon>
        <taxon>Viridiplantae</taxon>
        <taxon>Streptophyta</taxon>
        <taxon>Embryophyta</taxon>
        <taxon>Tracheophyta</taxon>
        <taxon>Spermatophyta</taxon>
        <taxon>Magnoliopsida</taxon>
        <taxon>eudicotyledons</taxon>
        <taxon>Gunneridae</taxon>
        <taxon>Pentapetalae</taxon>
        <taxon>rosids</taxon>
        <taxon>malvids</taxon>
        <taxon>Myrtales</taxon>
        <taxon>Myrtaceae</taxon>
        <taxon>Myrtoideae</taxon>
        <taxon>Myrteae</taxon>
        <taxon>Australasian group</taxon>
        <taxon>Rhodamnia</taxon>
    </lineage>
</organism>
<proteinExistence type="predicted"/>
<evidence type="ECO:0000313" key="2">
    <source>
        <dbReference type="RefSeq" id="XP_048135112.1"/>
    </source>
</evidence>
<dbReference type="Proteomes" id="UP000827889">
    <property type="component" value="Chromosome 5"/>
</dbReference>
<dbReference type="GeneID" id="125315100"/>
<accession>A0ABM3HET7</accession>
<evidence type="ECO:0000313" key="1">
    <source>
        <dbReference type="Proteomes" id="UP000827889"/>
    </source>
</evidence>
<protein>
    <submittedName>
        <fullName evidence="2">Uncharacterized protein LOC125315100</fullName>
    </submittedName>
</protein>
<dbReference type="RefSeq" id="XP_048135112.1">
    <property type="nucleotide sequence ID" value="XM_048279155.1"/>
</dbReference>
<name>A0ABM3HET7_9MYRT</name>
<sequence>MADAPIPQPDKILNYPQNGELEFLFRKKLTSSDMRTGLILTSYSNYYLRHLPRPLLDVITGDGLTVWCYTPAIHHSGAVLKGHTTYFRFKKTGWEQISAANGFLTEQEIDCWSLYDAEDGPHGNLRFLIQSVGDHVVPEEAA</sequence>
<gene>
    <name evidence="2" type="primary">LOC125315100</name>
</gene>
<keyword evidence="1" id="KW-1185">Reference proteome</keyword>